<dbReference type="InterPro" id="IPR009057">
    <property type="entry name" value="Homeodomain-like_sf"/>
</dbReference>
<reference evidence="6 7" key="1">
    <citation type="submission" date="2017-06" db="EMBL/GenBank/DDBJ databases">
        <authorList>
            <consortium name="Pathogen Informatics"/>
        </authorList>
    </citation>
    <scope>NUCLEOTIDE SEQUENCE [LARGE SCALE GENOMIC DNA]</scope>
    <source>
        <strain evidence="6 7">NCTC13039</strain>
    </source>
</reference>
<evidence type="ECO:0000256" key="2">
    <source>
        <dbReference type="ARBA" id="ARBA00023015"/>
    </source>
</evidence>
<dbReference type="InterPro" id="IPR051054">
    <property type="entry name" value="SorC_transcr_regulators"/>
</dbReference>
<dbReference type="SUPFAM" id="SSF46689">
    <property type="entry name" value="Homeodomain-like"/>
    <property type="match status" value="1"/>
</dbReference>
<gene>
    <name evidence="6" type="primary">deoR_1</name>
    <name evidence="6" type="ORF">SAMEA4475696_00992</name>
</gene>
<protein>
    <submittedName>
        <fullName evidence="6">Deoxyribonucleoside regulator</fullName>
    </submittedName>
</protein>
<evidence type="ECO:0000313" key="6">
    <source>
        <dbReference type="EMBL" id="SNV20375.1"/>
    </source>
</evidence>
<dbReference type="InterPro" id="IPR007324">
    <property type="entry name" value="Sugar-bd_dom_put"/>
</dbReference>
<feature type="domain" description="Sugar-binding" evidence="5">
    <location>
        <begin position="89"/>
        <end position="327"/>
    </location>
</feature>
<dbReference type="SUPFAM" id="SSF100950">
    <property type="entry name" value="NagB/RpiA/CoA transferase-like"/>
    <property type="match status" value="1"/>
</dbReference>
<sequence>MGEHLFSGCTNVHLWWWIVDERQMVEVARSYYVVGETMEVIAARLGVSRSSVSRLLARAREVGVVRISIVDGGSAPRDLQRHLDRARVRAHVVDVRPTSTPLARLDAVARTAGALVSECMHDGASLGVAWGTTVAAVVEQLPPRPLRNVSVVQLNGAASAQSSGITFVGEILGRAAQAYGARVHHFPMPAFFDYAESRRALLRERSVQRVVAAQQRLDVALFGIGAFASELPSHVYSHDYLSRADVERLGRLGVVGDVCTVFLREDGTYADIELNRRATGPTPAVLGRLPRRIGAVTGTAKVPAVVGALRSGALTDLVVDSVTAAALTRRLDARPLPVRREPGAG</sequence>
<dbReference type="AlphaFoldDB" id="A0A239VDW0"/>
<keyword evidence="7" id="KW-1185">Reference proteome</keyword>
<evidence type="ECO:0000313" key="7">
    <source>
        <dbReference type="Proteomes" id="UP000242637"/>
    </source>
</evidence>
<dbReference type="EMBL" id="LT906453">
    <property type="protein sequence ID" value="SNV20375.1"/>
    <property type="molecule type" value="Genomic_DNA"/>
</dbReference>
<evidence type="ECO:0000259" key="5">
    <source>
        <dbReference type="Pfam" id="PF04198"/>
    </source>
</evidence>
<dbReference type="Gene3D" id="3.40.50.1360">
    <property type="match status" value="1"/>
</dbReference>
<evidence type="ECO:0000256" key="1">
    <source>
        <dbReference type="ARBA" id="ARBA00010466"/>
    </source>
</evidence>
<keyword evidence="3" id="KW-0238">DNA-binding</keyword>
<evidence type="ECO:0000256" key="3">
    <source>
        <dbReference type="ARBA" id="ARBA00023125"/>
    </source>
</evidence>
<name>A0A239VDW0_9MICO</name>
<evidence type="ECO:0000256" key="4">
    <source>
        <dbReference type="ARBA" id="ARBA00023163"/>
    </source>
</evidence>
<dbReference type="PANTHER" id="PTHR34294:SF1">
    <property type="entry name" value="TRANSCRIPTIONAL REGULATOR LSRR"/>
    <property type="match status" value="1"/>
</dbReference>
<dbReference type="Proteomes" id="UP000242637">
    <property type="component" value="Chromosome 1"/>
</dbReference>
<dbReference type="PANTHER" id="PTHR34294">
    <property type="entry name" value="TRANSCRIPTIONAL REGULATOR-RELATED"/>
    <property type="match status" value="1"/>
</dbReference>
<comment type="similarity">
    <text evidence="1">Belongs to the SorC transcriptional regulatory family.</text>
</comment>
<keyword evidence="2" id="KW-0805">Transcription regulation</keyword>
<dbReference type="GO" id="GO:0030246">
    <property type="term" value="F:carbohydrate binding"/>
    <property type="evidence" value="ECO:0007669"/>
    <property type="project" value="InterPro"/>
</dbReference>
<keyword evidence="4" id="KW-0804">Transcription</keyword>
<organism evidence="6 7">
    <name type="scientific">Dermatophilus congolensis</name>
    <dbReference type="NCBI Taxonomy" id="1863"/>
    <lineage>
        <taxon>Bacteria</taxon>
        <taxon>Bacillati</taxon>
        <taxon>Actinomycetota</taxon>
        <taxon>Actinomycetes</taxon>
        <taxon>Micrococcales</taxon>
        <taxon>Dermatophilaceae</taxon>
        <taxon>Dermatophilus</taxon>
    </lineage>
</organism>
<dbReference type="InterPro" id="IPR037171">
    <property type="entry name" value="NagB/RpiA_transferase-like"/>
</dbReference>
<dbReference type="Gene3D" id="1.10.10.60">
    <property type="entry name" value="Homeodomain-like"/>
    <property type="match status" value="1"/>
</dbReference>
<accession>A0A239VDW0</accession>
<dbReference type="Pfam" id="PF04198">
    <property type="entry name" value="Sugar-bind"/>
    <property type="match status" value="1"/>
</dbReference>
<dbReference type="STRING" id="1121387.GCA_000429885_01095"/>
<dbReference type="KEGG" id="dco:SAMEA4475696_0992"/>
<proteinExistence type="inferred from homology"/>
<dbReference type="GO" id="GO:0003677">
    <property type="term" value="F:DNA binding"/>
    <property type="evidence" value="ECO:0007669"/>
    <property type="project" value="UniProtKB-KW"/>
</dbReference>